<dbReference type="GO" id="GO:0003690">
    <property type="term" value="F:double-stranded DNA binding"/>
    <property type="evidence" value="ECO:0007669"/>
    <property type="project" value="InterPro"/>
</dbReference>
<evidence type="ECO:0000256" key="5">
    <source>
        <dbReference type="PIRNR" id="PIRNR026991"/>
    </source>
</evidence>
<sequence length="206" mass="23923">MGPRKGLSFDEKRDRLMDLFTETADFFTLKELEKIAYKRKGIVSQSVKEVLQSLVDDNLVNTDKCGVQTVFWSLPSEASQKRKTKLSNIKEELAAALMKGTRLQEELQQEKLGREKTEERTALLEAIAEKEDRLKKVTVELARFAEFDPLEMTKLEDNIKKTRQCANRWVDNIFNCQSWASKKFGMERKDFDRQFGIPSELDYVEA</sequence>
<evidence type="ECO:0000256" key="4">
    <source>
        <dbReference type="ARBA" id="ARBA00023242"/>
    </source>
</evidence>
<keyword evidence="9" id="KW-1185">Reference proteome</keyword>
<dbReference type="Gramene" id="CDF38011">
    <property type="protein sequence ID" value="CDF38011"/>
    <property type="gene ID" value="CHC_T00000509001"/>
</dbReference>
<organism evidence="8 9">
    <name type="scientific">Chondrus crispus</name>
    <name type="common">Carrageen Irish moss</name>
    <name type="synonym">Polymorpha crispa</name>
    <dbReference type="NCBI Taxonomy" id="2769"/>
    <lineage>
        <taxon>Eukaryota</taxon>
        <taxon>Rhodophyta</taxon>
        <taxon>Florideophyceae</taxon>
        <taxon>Rhodymeniophycidae</taxon>
        <taxon>Gigartinales</taxon>
        <taxon>Gigartinaceae</taxon>
        <taxon>Chondrus</taxon>
    </lineage>
</organism>
<comment type="similarity">
    <text evidence="2 5">Belongs to the MND1 family.</text>
</comment>
<evidence type="ECO:0000313" key="9">
    <source>
        <dbReference type="Proteomes" id="UP000012073"/>
    </source>
</evidence>
<evidence type="ECO:0000256" key="1">
    <source>
        <dbReference type="ARBA" id="ARBA00004123"/>
    </source>
</evidence>
<dbReference type="InterPro" id="IPR005647">
    <property type="entry name" value="Mnd1"/>
</dbReference>
<dbReference type="RefSeq" id="XP_005717880.1">
    <property type="nucleotide sequence ID" value="XM_005717823.1"/>
</dbReference>
<feature type="domain" description="WH2" evidence="7">
    <location>
        <begin position="119"/>
        <end position="137"/>
    </location>
</feature>
<name>R7QKM5_CHOCR</name>
<comment type="function">
    <text evidence="5">Required for proper homologous chromosome pairing and efficient cross-over and intragenic recombination during meiosis.</text>
</comment>
<proteinExistence type="inferred from homology"/>
<dbReference type="OrthoDB" id="273345at2759"/>
<dbReference type="Proteomes" id="UP000012073">
    <property type="component" value="Unassembled WGS sequence"/>
</dbReference>
<dbReference type="GeneID" id="17325599"/>
<evidence type="ECO:0000256" key="3">
    <source>
        <dbReference type="ARBA" id="ARBA00023054"/>
    </source>
</evidence>
<dbReference type="InterPro" id="IPR040661">
    <property type="entry name" value="LZ3wCH"/>
</dbReference>
<dbReference type="GO" id="GO:0003779">
    <property type="term" value="F:actin binding"/>
    <property type="evidence" value="ECO:0007669"/>
    <property type="project" value="InterPro"/>
</dbReference>
<dbReference type="PROSITE" id="PS51082">
    <property type="entry name" value="WH2"/>
    <property type="match status" value="1"/>
</dbReference>
<dbReference type="EMBL" id="HG001893">
    <property type="protein sequence ID" value="CDF38011.1"/>
    <property type="molecule type" value="Genomic_DNA"/>
</dbReference>
<dbReference type="GO" id="GO:0005634">
    <property type="term" value="C:nucleus"/>
    <property type="evidence" value="ECO:0007669"/>
    <property type="project" value="UniProtKB-SubCell"/>
</dbReference>
<evidence type="ECO:0000259" key="7">
    <source>
        <dbReference type="PROSITE" id="PS51082"/>
    </source>
</evidence>
<dbReference type="OMA" id="VCYWAFP"/>
<gene>
    <name evidence="8" type="ORF">CHC_T00000509001</name>
</gene>
<dbReference type="InterPro" id="IPR003124">
    <property type="entry name" value="WH2_dom"/>
</dbReference>
<accession>R7QKM5</accession>
<evidence type="ECO:0000256" key="2">
    <source>
        <dbReference type="ARBA" id="ARBA00005981"/>
    </source>
</evidence>
<dbReference type="Pfam" id="PF03962">
    <property type="entry name" value="Mnd1"/>
    <property type="match status" value="1"/>
</dbReference>
<keyword evidence="4 5" id="KW-0539">Nucleus</keyword>
<dbReference type="InterPro" id="IPR040453">
    <property type="entry name" value="Mnd1_HTH"/>
</dbReference>
<dbReference type="STRING" id="2769.R7QKM5"/>
<dbReference type="KEGG" id="ccp:CHC_T00000509001"/>
<dbReference type="PIRSF" id="PIRSF026991">
    <property type="entry name" value="Mnd1"/>
    <property type="match status" value="1"/>
</dbReference>
<evidence type="ECO:0000313" key="8">
    <source>
        <dbReference type="EMBL" id="CDF38011.1"/>
    </source>
</evidence>
<dbReference type="Pfam" id="PF18517">
    <property type="entry name" value="LZ3wCH"/>
    <property type="match status" value="1"/>
</dbReference>
<dbReference type="GO" id="GO:0007131">
    <property type="term" value="P:reciprocal meiotic recombination"/>
    <property type="evidence" value="ECO:0007669"/>
    <property type="project" value="InterPro"/>
</dbReference>
<reference evidence="9" key="1">
    <citation type="journal article" date="2013" name="Proc. Natl. Acad. Sci. U.S.A.">
        <title>Genome structure and metabolic features in the red seaweed Chondrus crispus shed light on evolution of the Archaeplastida.</title>
        <authorList>
            <person name="Collen J."/>
            <person name="Porcel B."/>
            <person name="Carre W."/>
            <person name="Ball S.G."/>
            <person name="Chaparro C."/>
            <person name="Tonon T."/>
            <person name="Barbeyron T."/>
            <person name="Michel G."/>
            <person name="Noel B."/>
            <person name="Valentin K."/>
            <person name="Elias M."/>
            <person name="Artiguenave F."/>
            <person name="Arun A."/>
            <person name="Aury J.M."/>
            <person name="Barbosa-Neto J.F."/>
            <person name="Bothwell J.H."/>
            <person name="Bouget F.Y."/>
            <person name="Brillet L."/>
            <person name="Cabello-Hurtado F."/>
            <person name="Capella-Gutierrez S."/>
            <person name="Charrier B."/>
            <person name="Cladiere L."/>
            <person name="Cock J.M."/>
            <person name="Coelho S.M."/>
            <person name="Colleoni C."/>
            <person name="Czjzek M."/>
            <person name="Da Silva C."/>
            <person name="Delage L."/>
            <person name="Denoeud F."/>
            <person name="Deschamps P."/>
            <person name="Dittami S.M."/>
            <person name="Gabaldon T."/>
            <person name="Gachon C.M."/>
            <person name="Groisillier A."/>
            <person name="Herve C."/>
            <person name="Jabbari K."/>
            <person name="Katinka M."/>
            <person name="Kloareg B."/>
            <person name="Kowalczyk N."/>
            <person name="Labadie K."/>
            <person name="Leblanc C."/>
            <person name="Lopez P.J."/>
            <person name="McLachlan D.H."/>
            <person name="Meslet-Cladiere L."/>
            <person name="Moustafa A."/>
            <person name="Nehr Z."/>
            <person name="Nyvall Collen P."/>
            <person name="Panaud O."/>
            <person name="Partensky F."/>
            <person name="Poulain J."/>
            <person name="Rensing S.A."/>
            <person name="Rousvoal S."/>
            <person name="Samson G."/>
            <person name="Symeonidi A."/>
            <person name="Weissenbach J."/>
            <person name="Zambounis A."/>
            <person name="Wincker P."/>
            <person name="Boyen C."/>
        </authorList>
    </citation>
    <scope>NUCLEOTIDE SEQUENCE [LARGE SCALE GENOMIC DNA]</scope>
    <source>
        <strain evidence="9">cv. Stackhouse</strain>
    </source>
</reference>
<dbReference type="PhylomeDB" id="R7QKM5"/>
<comment type="subcellular location">
    <subcellularLocation>
        <location evidence="1 5">Nucleus</location>
    </subcellularLocation>
</comment>
<keyword evidence="3 6" id="KW-0175">Coiled coil</keyword>
<dbReference type="AlphaFoldDB" id="R7QKM5"/>
<feature type="coiled-coil region" evidence="6">
    <location>
        <begin position="86"/>
        <end position="140"/>
    </location>
</feature>
<evidence type="ECO:0000256" key="6">
    <source>
        <dbReference type="SAM" id="Coils"/>
    </source>
</evidence>
<protein>
    <recommendedName>
        <fullName evidence="7">WH2 domain-containing protein</fullName>
    </recommendedName>
</protein>